<proteinExistence type="inferred from homology"/>
<dbReference type="OrthoDB" id="1847301at2759"/>
<dbReference type="KEGG" id="nnu:104608540"/>
<protein>
    <submittedName>
        <fullName evidence="3">MLP-like protein 423</fullName>
    </submittedName>
</protein>
<dbReference type="GeneID" id="104608540"/>
<accession>A0A1U8B9Y0</accession>
<dbReference type="InterPro" id="IPR000916">
    <property type="entry name" value="Bet_v_I/MLP"/>
</dbReference>
<dbReference type="FunCoup" id="A0A1U8B9Y0">
    <property type="interactions" value="294"/>
</dbReference>
<dbReference type="InterPro" id="IPR023393">
    <property type="entry name" value="START-like_dom_sf"/>
</dbReference>
<dbReference type="GO" id="GO:0006952">
    <property type="term" value="P:defense response"/>
    <property type="evidence" value="ECO:0007669"/>
    <property type="project" value="InterPro"/>
</dbReference>
<gene>
    <name evidence="3" type="primary">LOC104608540</name>
</gene>
<reference evidence="3" key="1">
    <citation type="submission" date="2025-08" db="UniProtKB">
        <authorList>
            <consortium name="RefSeq"/>
        </authorList>
    </citation>
    <scope>IDENTIFICATION</scope>
</reference>
<comment type="similarity">
    <text evidence="1">Belongs to the MLP family.</text>
</comment>
<dbReference type="PANTHER" id="PTHR31338">
    <property type="entry name" value="POLYKETIDE CYCLASE/DEHYDRASE AND LIPID TRANSPORT SUPERFAMILY PROTEIN"/>
    <property type="match status" value="1"/>
</dbReference>
<organism evidence="2 3">
    <name type="scientific">Nelumbo nucifera</name>
    <name type="common">Sacred lotus</name>
    <dbReference type="NCBI Taxonomy" id="4432"/>
    <lineage>
        <taxon>Eukaryota</taxon>
        <taxon>Viridiplantae</taxon>
        <taxon>Streptophyta</taxon>
        <taxon>Embryophyta</taxon>
        <taxon>Tracheophyta</taxon>
        <taxon>Spermatophyta</taxon>
        <taxon>Magnoliopsida</taxon>
        <taxon>Proteales</taxon>
        <taxon>Nelumbonaceae</taxon>
        <taxon>Nelumbo</taxon>
    </lineage>
</organism>
<dbReference type="Gene3D" id="3.30.530.20">
    <property type="match status" value="1"/>
</dbReference>
<keyword evidence="2" id="KW-1185">Reference proteome</keyword>
<dbReference type="AlphaFoldDB" id="A0A1U8B9Y0"/>
<dbReference type="Pfam" id="PF00407">
    <property type="entry name" value="Bet_v_1"/>
    <property type="match status" value="1"/>
</dbReference>
<name>A0A1U8B9Y0_NELNU</name>
<dbReference type="InterPro" id="IPR052006">
    <property type="entry name" value="MLP-like"/>
</dbReference>
<dbReference type="OMA" id="HESHCTK"/>
<evidence type="ECO:0000256" key="1">
    <source>
        <dbReference type="ARBA" id="ARBA00038242"/>
    </source>
</evidence>
<dbReference type="RefSeq" id="XP_010272876.1">
    <property type="nucleotide sequence ID" value="XM_010274574.2"/>
</dbReference>
<evidence type="ECO:0000313" key="2">
    <source>
        <dbReference type="Proteomes" id="UP000189703"/>
    </source>
</evidence>
<dbReference type="SMART" id="SM01037">
    <property type="entry name" value="Bet_v_1"/>
    <property type="match status" value="1"/>
</dbReference>
<dbReference type="PANTHER" id="PTHR31338:SF16">
    <property type="entry name" value="POLYKETIDE CYCLASE_DEHYDRASE AND LIPID TRANSPORT SUPERFAMILY PROTEIN"/>
    <property type="match status" value="1"/>
</dbReference>
<sequence length="141" mass="15955">MALTSPKKFFHCLKDLPNLFHKAVVHESHCTKVFEGDGKSIGSAVHFTFSLDGTNVSTTHVKIENVDEEKHLITLGCYDGDIMEHYKVFKVHFQVIPKDHKSSVKCSIEYEKVNESIPEPTVYMEFDEKLIEGIDGLALES</sequence>
<dbReference type="eggNOG" id="ENOG502S1DK">
    <property type="taxonomic scope" value="Eukaryota"/>
</dbReference>
<evidence type="ECO:0000313" key="3">
    <source>
        <dbReference type="RefSeq" id="XP_010272876.1"/>
    </source>
</evidence>
<dbReference type="Proteomes" id="UP000189703">
    <property type="component" value="Unplaced"/>
</dbReference>
<dbReference type="SUPFAM" id="SSF55961">
    <property type="entry name" value="Bet v1-like"/>
    <property type="match status" value="1"/>
</dbReference>